<dbReference type="Pfam" id="PF04615">
    <property type="entry name" value="Utp14"/>
    <property type="match status" value="1"/>
</dbReference>
<dbReference type="GO" id="GO:0005730">
    <property type="term" value="C:nucleolus"/>
    <property type="evidence" value="ECO:0007669"/>
    <property type="project" value="UniProtKB-SubCell"/>
</dbReference>
<evidence type="ECO:0000313" key="6">
    <source>
        <dbReference type="Proteomes" id="UP001516400"/>
    </source>
</evidence>
<sequence length="150" mass="17204">MSIEEGVEYSDEEIDEKKHQKLLDKVLSLNKAQQLKKPSRTEPTLKISEFDLVKSLTGKKGSVHLDDLTKILDKKKSHVNIKKKVDTATKISRTLPKPLEKPTADRIQRTVAYEKARLELDRWEPIVTSNRVSTDLVFPLPPSKEKEKTM</sequence>
<dbReference type="Proteomes" id="UP001516400">
    <property type="component" value="Unassembled WGS sequence"/>
</dbReference>
<evidence type="ECO:0000256" key="4">
    <source>
        <dbReference type="ARBA" id="ARBA00023242"/>
    </source>
</evidence>
<comment type="caution">
    <text evidence="5">The sequence shown here is derived from an EMBL/GenBank/DDBJ whole genome shotgun (WGS) entry which is preliminary data.</text>
</comment>
<dbReference type="PANTHER" id="PTHR14150">
    <property type="entry name" value="U3 SMALL NUCLEOLAR RNA-ASSOCIATED PROTEIN 14"/>
    <property type="match status" value="1"/>
</dbReference>
<proteinExistence type="inferred from homology"/>
<dbReference type="InterPro" id="IPR006709">
    <property type="entry name" value="SSU_processome_Utp14"/>
</dbReference>
<organism evidence="5 6">
    <name type="scientific">Cryptolaemus montrouzieri</name>
    <dbReference type="NCBI Taxonomy" id="559131"/>
    <lineage>
        <taxon>Eukaryota</taxon>
        <taxon>Metazoa</taxon>
        <taxon>Ecdysozoa</taxon>
        <taxon>Arthropoda</taxon>
        <taxon>Hexapoda</taxon>
        <taxon>Insecta</taxon>
        <taxon>Pterygota</taxon>
        <taxon>Neoptera</taxon>
        <taxon>Endopterygota</taxon>
        <taxon>Coleoptera</taxon>
        <taxon>Polyphaga</taxon>
        <taxon>Cucujiformia</taxon>
        <taxon>Coccinelloidea</taxon>
        <taxon>Coccinellidae</taxon>
        <taxon>Scymninae</taxon>
        <taxon>Scymnini</taxon>
        <taxon>Cryptolaemus</taxon>
    </lineage>
</organism>
<name>A0ABD2N5W0_9CUCU</name>
<gene>
    <name evidence="5" type="ORF">HHI36_015486</name>
</gene>
<dbReference type="PANTHER" id="PTHR14150:SF12">
    <property type="entry name" value="U3 SMALL NUCLEOLAR RNA-ASSOCIATED PROTEIN 14 HOMOLOG A"/>
    <property type="match status" value="1"/>
</dbReference>
<dbReference type="AlphaFoldDB" id="A0ABD2N5W0"/>
<accession>A0ABD2N5W0</accession>
<dbReference type="EMBL" id="JABFTP020000062">
    <property type="protein sequence ID" value="KAL3274067.1"/>
    <property type="molecule type" value="Genomic_DNA"/>
</dbReference>
<reference evidence="5 6" key="1">
    <citation type="journal article" date="2021" name="BMC Biol.">
        <title>Horizontally acquired antibacterial genes associated with adaptive radiation of ladybird beetles.</title>
        <authorList>
            <person name="Li H.S."/>
            <person name="Tang X.F."/>
            <person name="Huang Y.H."/>
            <person name="Xu Z.Y."/>
            <person name="Chen M.L."/>
            <person name="Du X.Y."/>
            <person name="Qiu B.Y."/>
            <person name="Chen P.T."/>
            <person name="Zhang W."/>
            <person name="Slipinski A."/>
            <person name="Escalona H.E."/>
            <person name="Waterhouse R.M."/>
            <person name="Zwick A."/>
            <person name="Pang H."/>
        </authorList>
    </citation>
    <scope>NUCLEOTIDE SEQUENCE [LARGE SCALE GENOMIC DNA]</scope>
    <source>
        <strain evidence="5">SYSU2018</strain>
    </source>
</reference>
<evidence type="ECO:0000256" key="3">
    <source>
        <dbReference type="ARBA" id="ARBA00022553"/>
    </source>
</evidence>
<keyword evidence="6" id="KW-1185">Reference proteome</keyword>
<keyword evidence="4" id="KW-0539">Nucleus</keyword>
<comment type="subcellular location">
    <subcellularLocation>
        <location evidence="1">Nucleus</location>
        <location evidence="1">Nucleolus</location>
    </subcellularLocation>
</comment>
<protein>
    <submittedName>
        <fullName evidence="5">Uncharacterized protein</fullName>
    </submittedName>
</protein>
<evidence type="ECO:0000256" key="1">
    <source>
        <dbReference type="ARBA" id="ARBA00004604"/>
    </source>
</evidence>
<evidence type="ECO:0000256" key="2">
    <source>
        <dbReference type="ARBA" id="ARBA00007774"/>
    </source>
</evidence>
<evidence type="ECO:0000313" key="5">
    <source>
        <dbReference type="EMBL" id="KAL3274067.1"/>
    </source>
</evidence>
<comment type="similarity">
    <text evidence="2">Belongs to the UTP14 family.</text>
</comment>
<keyword evidence="3" id="KW-0597">Phosphoprotein</keyword>